<feature type="compositionally biased region" description="Acidic residues" evidence="1">
    <location>
        <begin position="251"/>
        <end position="261"/>
    </location>
</feature>
<evidence type="ECO:0000313" key="3">
    <source>
        <dbReference type="Proteomes" id="UP000178953"/>
    </source>
</evidence>
<feature type="compositionally biased region" description="Polar residues" evidence="1">
    <location>
        <begin position="239"/>
        <end position="249"/>
    </location>
</feature>
<evidence type="ECO:0000313" key="2">
    <source>
        <dbReference type="EMBL" id="OFJ51849.1"/>
    </source>
</evidence>
<feature type="compositionally biased region" description="Pro residues" evidence="1">
    <location>
        <begin position="1"/>
        <end position="10"/>
    </location>
</feature>
<dbReference type="AlphaFoldDB" id="A0A1E8Q1B5"/>
<name>A0A1E8Q1B5_9MYCO</name>
<proteinExistence type="predicted"/>
<protein>
    <submittedName>
        <fullName evidence="2">Uncharacterized protein</fullName>
    </submittedName>
</protein>
<dbReference type="RefSeq" id="WP_070354918.1">
    <property type="nucleotide sequence ID" value="NZ_MCHX01000054.1"/>
</dbReference>
<dbReference type="EMBL" id="MCHX01000054">
    <property type="protein sequence ID" value="OFJ51849.1"/>
    <property type="molecule type" value="Genomic_DNA"/>
</dbReference>
<dbReference type="Proteomes" id="UP000178953">
    <property type="component" value="Unassembled WGS sequence"/>
</dbReference>
<feature type="region of interest" description="Disordered" evidence="1">
    <location>
        <begin position="237"/>
        <end position="283"/>
    </location>
</feature>
<comment type="caution">
    <text evidence="2">The sequence shown here is derived from an EMBL/GenBank/DDBJ whole genome shotgun (WGS) entry which is preliminary data.</text>
</comment>
<organism evidence="2 3">
    <name type="scientific">Mycolicibacterium grossiae</name>
    <dbReference type="NCBI Taxonomy" id="1552759"/>
    <lineage>
        <taxon>Bacteria</taxon>
        <taxon>Bacillati</taxon>
        <taxon>Actinomycetota</taxon>
        <taxon>Actinomycetes</taxon>
        <taxon>Mycobacteriales</taxon>
        <taxon>Mycobacteriaceae</taxon>
        <taxon>Mycolicibacterium</taxon>
    </lineage>
</organism>
<sequence>MTQPDQPTPTPDIIYPSGPPGGFDDGSPLWPEGAPGPDGTWQVPQYPPHVPESQFDTSQGMPRSTLDGIHGTGGDEPVRWSPSHEGELPPYWMHDYVQDQSDPDLWWPDTRPYAPGSVLPASADGKGDEEKPGEQGAGAGHVRVNPADLNNAADQYTELQMAAAAIGPQAVDEVNRIIASHGAMGYPVAVGVVAGLARRQARVEGKAADFGVYATRLNEHAATYLDQDQAGARGYGETAQFTSMRSQSDPWDWDGESEEYEPINPGGAAAGPGAGPAIPPALI</sequence>
<gene>
    <name evidence="2" type="ORF">BEL07_20530</name>
</gene>
<accession>A0A1E8Q1B5</accession>
<feature type="region of interest" description="Disordered" evidence="1">
    <location>
        <begin position="116"/>
        <end position="144"/>
    </location>
</feature>
<keyword evidence="3" id="KW-1185">Reference proteome</keyword>
<feature type="region of interest" description="Disordered" evidence="1">
    <location>
        <begin position="1"/>
        <end position="84"/>
    </location>
</feature>
<evidence type="ECO:0000256" key="1">
    <source>
        <dbReference type="SAM" id="MobiDB-lite"/>
    </source>
</evidence>
<reference evidence="2 3" key="1">
    <citation type="submission" date="2016-09" db="EMBL/GenBank/DDBJ databases">
        <title>genome sequence of Mycobacterium sp. 739 SCH.</title>
        <authorList>
            <person name="Greninger A.L."/>
            <person name="Qin X."/>
            <person name="Jerome K."/>
            <person name="Vora S."/>
            <person name="Quinn K."/>
        </authorList>
    </citation>
    <scope>NUCLEOTIDE SEQUENCE [LARGE SCALE GENOMIC DNA]</scope>
    <source>
        <strain evidence="2 3">SCH</strain>
    </source>
</reference>